<evidence type="ECO:0000256" key="1">
    <source>
        <dbReference type="SAM" id="Phobius"/>
    </source>
</evidence>
<keyword evidence="1" id="KW-0472">Membrane</keyword>
<dbReference type="PANTHER" id="PTHR34205">
    <property type="entry name" value="TRANSMEMBRANE PROTEIN"/>
    <property type="match status" value="1"/>
</dbReference>
<evidence type="ECO:0000313" key="3">
    <source>
        <dbReference type="Proteomes" id="UP000198575"/>
    </source>
</evidence>
<dbReference type="Proteomes" id="UP000198575">
    <property type="component" value="Unassembled WGS sequence"/>
</dbReference>
<keyword evidence="1" id="KW-0812">Transmembrane</keyword>
<keyword evidence="1" id="KW-1133">Transmembrane helix</keyword>
<feature type="transmembrane region" description="Helical" evidence="1">
    <location>
        <begin position="36"/>
        <end position="53"/>
    </location>
</feature>
<evidence type="ECO:0000313" key="2">
    <source>
        <dbReference type="EMBL" id="SFN35768.1"/>
    </source>
</evidence>
<dbReference type="EMBL" id="FOVF01000016">
    <property type="protein sequence ID" value="SFN35768.1"/>
    <property type="molecule type" value="Genomic_DNA"/>
</dbReference>
<dbReference type="OrthoDB" id="7356072at2"/>
<reference evidence="2 3" key="1">
    <citation type="submission" date="2016-10" db="EMBL/GenBank/DDBJ databases">
        <authorList>
            <person name="de Groot N.N."/>
        </authorList>
    </citation>
    <scope>NUCLEOTIDE SEQUENCE [LARGE SCALE GENOMIC DNA]</scope>
    <source>
        <strain evidence="2 3">CGMCC 1.7659</strain>
    </source>
</reference>
<feature type="transmembrane region" description="Helical" evidence="1">
    <location>
        <begin position="59"/>
        <end position="78"/>
    </location>
</feature>
<accession>A0A1I4YCK5</accession>
<dbReference type="RefSeq" id="WP_092408218.1">
    <property type="nucleotide sequence ID" value="NZ_FOVF01000016.1"/>
</dbReference>
<keyword evidence="3" id="KW-1185">Reference proteome</keyword>
<dbReference type="InterPro" id="IPR009305">
    <property type="entry name" value="Mpo1-like"/>
</dbReference>
<dbReference type="AlphaFoldDB" id="A0A1I4YCK5"/>
<proteinExistence type="predicted"/>
<dbReference type="Pfam" id="PF06127">
    <property type="entry name" value="Mpo1-like"/>
    <property type="match status" value="1"/>
</dbReference>
<evidence type="ECO:0008006" key="4">
    <source>
        <dbReference type="Google" id="ProtNLM"/>
    </source>
</evidence>
<name>A0A1I4YCK5_9GAMM</name>
<dbReference type="STRING" id="578942.SAMN05216289_11671"/>
<organism evidence="2 3">
    <name type="scientific">Dokdonella immobilis</name>
    <dbReference type="NCBI Taxonomy" id="578942"/>
    <lineage>
        <taxon>Bacteria</taxon>
        <taxon>Pseudomonadati</taxon>
        <taxon>Pseudomonadota</taxon>
        <taxon>Gammaproteobacteria</taxon>
        <taxon>Lysobacterales</taxon>
        <taxon>Rhodanobacteraceae</taxon>
        <taxon>Dokdonella</taxon>
    </lineage>
</organism>
<sequence>MSHPATDRSVERHFASFREFYPYYLSEHENRTCRRLHFAGTSLVIGVILAAIVRGNPMWLLLAPLAGYGFAWVGHFFFEKNKPATFKHPLYSFIGDWVMYWDVLRGKIPF</sequence>
<gene>
    <name evidence="2" type="ORF">SAMN05216289_11671</name>
</gene>
<dbReference type="PANTHER" id="PTHR34205:SF2">
    <property type="entry name" value="DUF962 DOMAIN-CONTAINING PROTEIN"/>
    <property type="match status" value="1"/>
</dbReference>
<protein>
    <recommendedName>
        <fullName evidence="4">DUF962 domain-containing protein</fullName>
    </recommendedName>
</protein>